<dbReference type="GO" id="GO:0043590">
    <property type="term" value="C:bacterial nucleoid"/>
    <property type="evidence" value="ECO:0007669"/>
    <property type="project" value="TreeGrafter"/>
</dbReference>
<evidence type="ECO:0000256" key="9">
    <source>
        <dbReference type="ARBA" id="ARBA00022833"/>
    </source>
</evidence>
<sequence length="610" mass="66435">MPADPLHFLNAVYGYDSFRGRQAEIIAHVVAGAHAFVVMPTGGGKSLCYQIPALCRNGAGLVVSPLIALMDDQVTALAQAGVRAAALNSRLAGAEREQVWRDLESGALDLLYMAPETLLRPGTLNRLKGAPLSLIAIDEAHCLSQWGHDFRPEYRALDCLVDLFPETPRIALTATADAPTRAEIVSHLKIGEENSFVAGFDRPNIRYSVAEKRDTTRQMLQFLNARKGESGIVYCLSKRKTEEVAETLNAHGFTALAYHAGMEMKTREANQRRFQLEPGVVMVATIAFGMGIDKPDVRFVVHADLPSSIEAYYQETGRAGRDGLPAEALMFYGARDISLRRMFIDESDAPDARKRMEHAKLEALLGFAETCGCRRRVLLDYFGDDSGPCGNCDICLDPPETFDGALAAQKLLSCIYRTGERFGQAHVISVLLGEADERIERLGHDSVSTFGIGKEHGRASWRSIMRQLIAQGLVTADVAGHGGLSIAPKGRDFLRDKPPLNLRVLKKPKRGKGAKQGKQGEAAADLAPADAALFEELRRKRLELAKAQNVPPYVIFHDKTLREMARLRPRAPSDLAGLAGVGETKLERYGAAFLDAINAHDGGDAGVSGP</sequence>
<dbReference type="PROSITE" id="PS50967">
    <property type="entry name" value="HRDC"/>
    <property type="match status" value="1"/>
</dbReference>
<dbReference type="SUPFAM" id="SSF47819">
    <property type="entry name" value="HRDC-like"/>
    <property type="match status" value="1"/>
</dbReference>
<dbReference type="GO" id="GO:0005737">
    <property type="term" value="C:cytoplasm"/>
    <property type="evidence" value="ECO:0007669"/>
    <property type="project" value="TreeGrafter"/>
</dbReference>
<organism evidence="20 21">
    <name type="scientific">Hyphococcus luteus</name>
    <dbReference type="NCBI Taxonomy" id="2058213"/>
    <lineage>
        <taxon>Bacteria</taxon>
        <taxon>Pseudomonadati</taxon>
        <taxon>Pseudomonadota</taxon>
        <taxon>Alphaproteobacteria</taxon>
        <taxon>Parvularculales</taxon>
        <taxon>Parvularculaceae</taxon>
        <taxon>Hyphococcus</taxon>
    </lineage>
</organism>
<dbReference type="GO" id="GO:0006310">
    <property type="term" value="P:DNA recombination"/>
    <property type="evidence" value="ECO:0007669"/>
    <property type="project" value="UniProtKB-UniRule"/>
</dbReference>
<evidence type="ECO:0000256" key="8">
    <source>
        <dbReference type="ARBA" id="ARBA00022806"/>
    </source>
</evidence>
<dbReference type="SUPFAM" id="SSF52540">
    <property type="entry name" value="P-loop containing nucleoside triphosphate hydrolases"/>
    <property type="match status" value="2"/>
</dbReference>
<dbReference type="SMART" id="SM00490">
    <property type="entry name" value="HELICc"/>
    <property type="match status" value="1"/>
</dbReference>
<dbReference type="InterPro" id="IPR044876">
    <property type="entry name" value="HRDC_dom_sf"/>
</dbReference>
<dbReference type="GO" id="GO:0006260">
    <property type="term" value="P:DNA replication"/>
    <property type="evidence" value="ECO:0007669"/>
    <property type="project" value="InterPro"/>
</dbReference>
<dbReference type="Pfam" id="PF09382">
    <property type="entry name" value="RQC"/>
    <property type="match status" value="1"/>
</dbReference>
<dbReference type="Gene3D" id="1.10.10.10">
    <property type="entry name" value="Winged helix-like DNA-binding domain superfamily/Winged helix DNA-binding domain"/>
    <property type="match status" value="1"/>
</dbReference>
<dbReference type="SMART" id="SM00341">
    <property type="entry name" value="HRDC"/>
    <property type="match status" value="1"/>
</dbReference>
<feature type="domain" description="Helicase C-terminal" evidence="19">
    <location>
        <begin position="215"/>
        <end position="362"/>
    </location>
</feature>
<dbReference type="GO" id="GO:0030894">
    <property type="term" value="C:replisome"/>
    <property type="evidence" value="ECO:0007669"/>
    <property type="project" value="TreeGrafter"/>
</dbReference>
<evidence type="ECO:0000256" key="12">
    <source>
        <dbReference type="ARBA" id="ARBA00023172"/>
    </source>
</evidence>
<keyword evidence="10" id="KW-0067">ATP-binding</keyword>
<dbReference type="GO" id="GO:0046872">
    <property type="term" value="F:metal ion binding"/>
    <property type="evidence" value="ECO:0007669"/>
    <property type="project" value="UniProtKB-KW"/>
</dbReference>
<evidence type="ECO:0000256" key="14">
    <source>
        <dbReference type="ARBA" id="ARBA00023235"/>
    </source>
</evidence>
<dbReference type="PROSITE" id="PS51194">
    <property type="entry name" value="HELICASE_CTER"/>
    <property type="match status" value="1"/>
</dbReference>
<comment type="cofactor">
    <cofactor evidence="2">
        <name>Zn(2+)</name>
        <dbReference type="ChEBI" id="CHEBI:29105"/>
    </cofactor>
</comment>
<dbReference type="GO" id="GO:0005524">
    <property type="term" value="F:ATP binding"/>
    <property type="evidence" value="ECO:0007669"/>
    <property type="project" value="UniProtKB-KW"/>
</dbReference>
<dbReference type="Gene3D" id="3.40.50.300">
    <property type="entry name" value="P-loop containing nucleotide triphosphate hydrolases"/>
    <property type="match status" value="2"/>
</dbReference>
<evidence type="ECO:0000256" key="13">
    <source>
        <dbReference type="ARBA" id="ARBA00023204"/>
    </source>
</evidence>
<keyword evidence="4" id="KW-0479">Metal-binding</keyword>
<keyword evidence="8 20" id="KW-0347">Helicase</keyword>
<dbReference type="InterPro" id="IPR032284">
    <property type="entry name" value="RecQ_Zn-bd"/>
</dbReference>
<keyword evidence="6" id="KW-0227">DNA damage</keyword>
<dbReference type="RefSeq" id="WP_104829915.1">
    <property type="nucleotide sequence ID" value="NZ_PJCH01000005.1"/>
</dbReference>
<dbReference type="SMART" id="SM00487">
    <property type="entry name" value="DEXDc"/>
    <property type="match status" value="1"/>
</dbReference>
<dbReference type="FunFam" id="3.40.50.300:FF:000156">
    <property type="entry name" value="ATP-dependent DNA helicase recQ"/>
    <property type="match status" value="1"/>
</dbReference>
<evidence type="ECO:0000259" key="19">
    <source>
        <dbReference type="PROSITE" id="PS51194"/>
    </source>
</evidence>
<evidence type="ECO:0000256" key="10">
    <source>
        <dbReference type="ARBA" id="ARBA00022840"/>
    </source>
</evidence>
<dbReference type="InterPro" id="IPR006293">
    <property type="entry name" value="DNA_helicase_ATP-dep_RecQ_bac"/>
</dbReference>
<evidence type="ECO:0000256" key="1">
    <source>
        <dbReference type="ARBA" id="ARBA00001946"/>
    </source>
</evidence>
<dbReference type="GO" id="GO:0016787">
    <property type="term" value="F:hydrolase activity"/>
    <property type="evidence" value="ECO:0007669"/>
    <property type="project" value="UniProtKB-KW"/>
</dbReference>
<keyword evidence="13" id="KW-0234">DNA repair</keyword>
<gene>
    <name evidence="20" type="primary">recQ</name>
    <name evidence="20" type="ORF">CW354_10395</name>
</gene>
<evidence type="ECO:0000256" key="15">
    <source>
        <dbReference type="ARBA" id="ARBA00034617"/>
    </source>
</evidence>
<dbReference type="SMART" id="SM00956">
    <property type="entry name" value="RQC"/>
    <property type="match status" value="1"/>
</dbReference>
<dbReference type="InterPro" id="IPR010997">
    <property type="entry name" value="HRDC-like_sf"/>
</dbReference>
<evidence type="ECO:0000256" key="5">
    <source>
        <dbReference type="ARBA" id="ARBA00022741"/>
    </source>
</evidence>
<evidence type="ECO:0000256" key="6">
    <source>
        <dbReference type="ARBA" id="ARBA00022763"/>
    </source>
</evidence>
<dbReference type="NCBIfam" id="TIGR01389">
    <property type="entry name" value="recQ"/>
    <property type="match status" value="1"/>
</dbReference>
<dbReference type="AlphaFoldDB" id="A0A2S7K853"/>
<dbReference type="EMBL" id="PJCH01000005">
    <property type="protein sequence ID" value="PQA88673.1"/>
    <property type="molecule type" value="Genomic_DNA"/>
</dbReference>
<comment type="similarity">
    <text evidence="3">Belongs to the helicase family. RecQ subfamily.</text>
</comment>
<evidence type="ECO:0000259" key="17">
    <source>
        <dbReference type="PROSITE" id="PS50967"/>
    </source>
</evidence>
<dbReference type="OrthoDB" id="9760034at2"/>
<dbReference type="EC" id="5.6.2.4" evidence="16"/>
<dbReference type="PROSITE" id="PS51192">
    <property type="entry name" value="HELICASE_ATP_BIND_1"/>
    <property type="match status" value="1"/>
</dbReference>
<evidence type="ECO:0000256" key="16">
    <source>
        <dbReference type="NCBIfam" id="TIGR01389"/>
    </source>
</evidence>
<evidence type="ECO:0000256" key="7">
    <source>
        <dbReference type="ARBA" id="ARBA00022801"/>
    </source>
</evidence>
<evidence type="ECO:0000256" key="2">
    <source>
        <dbReference type="ARBA" id="ARBA00001947"/>
    </source>
</evidence>
<evidence type="ECO:0000313" key="21">
    <source>
        <dbReference type="Proteomes" id="UP000239504"/>
    </source>
</evidence>
<evidence type="ECO:0000256" key="4">
    <source>
        <dbReference type="ARBA" id="ARBA00022723"/>
    </source>
</evidence>
<dbReference type="InterPro" id="IPR036388">
    <property type="entry name" value="WH-like_DNA-bd_sf"/>
</dbReference>
<dbReference type="GO" id="GO:0003677">
    <property type="term" value="F:DNA binding"/>
    <property type="evidence" value="ECO:0007669"/>
    <property type="project" value="UniProtKB-KW"/>
</dbReference>
<proteinExistence type="inferred from homology"/>
<dbReference type="GO" id="GO:0006281">
    <property type="term" value="P:DNA repair"/>
    <property type="evidence" value="ECO:0007669"/>
    <property type="project" value="UniProtKB-KW"/>
</dbReference>
<keyword evidence="9" id="KW-0862">Zinc</keyword>
<dbReference type="InterPro" id="IPR014001">
    <property type="entry name" value="Helicase_ATP-bd"/>
</dbReference>
<dbReference type="Pfam" id="PF00271">
    <property type="entry name" value="Helicase_C"/>
    <property type="match status" value="1"/>
</dbReference>
<dbReference type="CDD" id="cd17920">
    <property type="entry name" value="DEXHc_RecQ"/>
    <property type="match status" value="1"/>
</dbReference>
<dbReference type="InterPro" id="IPR018982">
    <property type="entry name" value="RQC_domain"/>
</dbReference>
<protein>
    <recommendedName>
        <fullName evidence="16">DNA helicase RecQ</fullName>
        <ecNumber evidence="16">5.6.2.4</ecNumber>
    </recommendedName>
</protein>
<feature type="domain" description="Helicase ATP-binding" evidence="18">
    <location>
        <begin position="26"/>
        <end position="194"/>
    </location>
</feature>
<dbReference type="InterPro" id="IPR001650">
    <property type="entry name" value="Helicase_C-like"/>
</dbReference>
<dbReference type="GO" id="GO:0009432">
    <property type="term" value="P:SOS response"/>
    <property type="evidence" value="ECO:0007669"/>
    <property type="project" value="UniProtKB-UniRule"/>
</dbReference>
<name>A0A2S7K853_9PROT</name>
<keyword evidence="11" id="KW-0238">DNA-binding</keyword>
<dbReference type="Gene3D" id="1.10.150.80">
    <property type="entry name" value="HRDC domain"/>
    <property type="match status" value="1"/>
</dbReference>
<comment type="catalytic activity">
    <reaction evidence="15">
        <text>Couples ATP hydrolysis with the unwinding of duplex DNA by translocating in the 3'-5' direction.</text>
        <dbReference type="EC" id="5.6.2.4"/>
    </reaction>
</comment>
<dbReference type="Proteomes" id="UP000239504">
    <property type="component" value="Unassembled WGS sequence"/>
</dbReference>
<evidence type="ECO:0000256" key="3">
    <source>
        <dbReference type="ARBA" id="ARBA00005446"/>
    </source>
</evidence>
<dbReference type="GO" id="GO:0009378">
    <property type="term" value="F:four-way junction helicase activity"/>
    <property type="evidence" value="ECO:0007669"/>
    <property type="project" value="TreeGrafter"/>
</dbReference>
<dbReference type="InterPro" id="IPR027417">
    <property type="entry name" value="P-loop_NTPase"/>
</dbReference>
<dbReference type="PANTHER" id="PTHR13710:SF105">
    <property type="entry name" value="ATP-DEPENDENT DNA HELICASE Q1"/>
    <property type="match status" value="1"/>
</dbReference>
<reference evidence="20 21" key="1">
    <citation type="submission" date="2017-12" db="EMBL/GenBank/DDBJ databases">
        <authorList>
            <person name="Hurst M.R.H."/>
        </authorList>
    </citation>
    <scope>NUCLEOTIDE SEQUENCE [LARGE SCALE GENOMIC DNA]</scope>
    <source>
        <strain evidence="20 21">SY-3-19</strain>
    </source>
</reference>
<keyword evidence="5" id="KW-0547">Nucleotide-binding</keyword>
<dbReference type="FunFam" id="3.40.50.300:FF:000296">
    <property type="entry name" value="ATP-dependent DNA helicase RecQ"/>
    <property type="match status" value="1"/>
</dbReference>
<comment type="caution">
    <text evidence="20">The sequence shown here is derived from an EMBL/GenBank/DDBJ whole genome shotgun (WGS) entry which is preliminary data.</text>
</comment>
<evidence type="ECO:0000313" key="20">
    <source>
        <dbReference type="EMBL" id="PQA88673.1"/>
    </source>
</evidence>
<dbReference type="InterPro" id="IPR004589">
    <property type="entry name" value="DNA_helicase_ATP-dep_RecQ"/>
</dbReference>
<dbReference type="InterPro" id="IPR002121">
    <property type="entry name" value="HRDC_dom"/>
</dbReference>
<keyword evidence="7" id="KW-0378">Hydrolase</keyword>
<keyword evidence="21" id="KW-1185">Reference proteome</keyword>
<comment type="cofactor">
    <cofactor evidence="1">
        <name>Mg(2+)</name>
        <dbReference type="ChEBI" id="CHEBI:18420"/>
    </cofactor>
</comment>
<evidence type="ECO:0000256" key="11">
    <source>
        <dbReference type="ARBA" id="ARBA00023125"/>
    </source>
</evidence>
<dbReference type="GO" id="GO:0043138">
    <property type="term" value="F:3'-5' DNA helicase activity"/>
    <property type="evidence" value="ECO:0007669"/>
    <property type="project" value="UniProtKB-EC"/>
</dbReference>
<evidence type="ECO:0000259" key="18">
    <source>
        <dbReference type="PROSITE" id="PS51192"/>
    </source>
</evidence>
<dbReference type="InterPro" id="IPR011545">
    <property type="entry name" value="DEAD/DEAH_box_helicase_dom"/>
</dbReference>
<feature type="domain" description="HRDC" evidence="17">
    <location>
        <begin position="527"/>
        <end position="607"/>
    </location>
</feature>
<dbReference type="Pfam" id="PF00570">
    <property type="entry name" value="HRDC"/>
    <property type="match status" value="1"/>
</dbReference>
<dbReference type="Pfam" id="PF16124">
    <property type="entry name" value="RecQ_Zn_bind"/>
    <property type="match status" value="1"/>
</dbReference>
<dbReference type="CDD" id="cd18794">
    <property type="entry name" value="SF2_C_RecQ"/>
    <property type="match status" value="1"/>
</dbReference>
<keyword evidence="12" id="KW-0233">DNA recombination</keyword>
<keyword evidence="14" id="KW-0413">Isomerase</keyword>
<dbReference type="NCBIfam" id="TIGR00614">
    <property type="entry name" value="recQ_fam"/>
    <property type="match status" value="1"/>
</dbReference>
<dbReference type="PANTHER" id="PTHR13710">
    <property type="entry name" value="DNA HELICASE RECQ FAMILY MEMBER"/>
    <property type="match status" value="1"/>
</dbReference>
<dbReference type="Pfam" id="PF00270">
    <property type="entry name" value="DEAD"/>
    <property type="match status" value="1"/>
</dbReference>
<accession>A0A2S7K853</accession>